<dbReference type="AlphaFoldDB" id="A0A6F9DHC6"/>
<gene>
    <name evidence="1" type="primary">LOC100180089-003</name>
</gene>
<reference evidence="1" key="1">
    <citation type="submission" date="2020-04" db="EMBL/GenBank/DDBJ databases">
        <authorList>
            <person name="Neveu A P."/>
        </authorList>
    </citation>
    <scope>NUCLEOTIDE SEQUENCE</scope>
    <source>
        <tissue evidence="1">Whole embryo</tissue>
    </source>
</reference>
<name>A0A6F9DHC6_9ASCI</name>
<protein>
    <submittedName>
        <fullName evidence="1">Uncharacterized protein LOC100180089</fullName>
    </submittedName>
</protein>
<accession>A0A6F9DHC6</accession>
<evidence type="ECO:0000313" key="1">
    <source>
        <dbReference type="EMBL" id="CAB3262508.1"/>
    </source>
</evidence>
<dbReference type="EMBL" id="LR786687">
    <property type="protein sequence ID" value="CAB3262508.1"/>
    <property type="molecule type" value="mRNA"/>
</dbReference>
<organism evidence="1">
    <name type="scientific">Phallusia mammillata</name>
    <dbReference type="NCBI Taxonomy" id="59560"/>
    <lineage>
        <taxon>Eukaryota</taxon>
        <taxon>Metazoa</taxon>
        <taxon>Chordata</taxon>
        <taxon>Tunicata</taxon>
        <taxon>Ascidiacea</taxon>
        <taxon>Phlebobranchia</taxon>
        <taxon>Ascidiidae</taxon>
        <taxon>Phallusia</taxon>
    </lineage>
</organism>
<sequence length="189" mass="21340">MIAFLHCCGSDVGNIGHGRNKFNQMLNVFQVHLSRKTKELLTTPLASTGLMPHFATASDKSTPNRVTNHAIMILVRFKGKKISMPIDAPTVYRFAEENVVEGGTASHLARQISEALCGTSVQLQQQQLTYLVAHHADGQYQARQFESTLKQQVYHDACWPEYHETFRPTGWIVPLWTKKTRTVKVFLSD</sequence>
<proteinExistence type="evidence at transcript level"/>